<proteinExistence type="predicted"/>
<feature type="domain" description="Dynein heavy chain AAA lid" evidence="2">
    <location>
        <begin position="1"/>
        <end position="96"/>
    </location>
</feature>
<comment type="caution">
    <text evidence="4">The sequence shown here is derived from an EMBL/GenBank/DDBJ whole genome shotgun (WGS) entry which is preliminary data.</text>
</comment>
<dbReference type="Pfam" id="PF18199">
    <property type="entry name" value="Dynein_C"/>
    <property type="match status" value="1"/>
</dbReference>
<organism evidence="4 5">
    <name type="scientific">Reticulomyxa filosa</name>
    <dbReference type="NCBI Taxonomy" id="46433"/>
    <lineage>
        <taxon>Eukaryota</taxon>
        <taxon>Sar</taxon>
        <taxon>Rhizaria</taxon>
        <taxon>Retaria</taxon>
        <taxon>Foraminifera</taxon>
        <taxon>Monothalamids</taxon>
        <taxon>Reticulomyxidae</taxon>
        <taxon>Reticulomyxa</taxon>
    </lineage>
</organism>
<dbReference type="InterPro" id="IPR041658">
    <property type="entry name" value="AAA_lid_11"/>
</dbReference>
<dbReference type="InterPro" id="IPR026983">
    <property type="entry name" value="DHC"/>
</dbReference>
<sequence>MFLNEQAEIPWESLRYVIGEINYGGRVTDDWDRRCLMTILGQYYNEDILDSEHYLLVPNSSYKIPDGKSKWSIFQNYVETLPYEDDPVMFGMNENANITFQSQESSSLIATLLHIRPQASNSNQKKQSANSGDSNKVNTPDEMVKGISKQILEQMPERLHTENLKMTMECEHNGQKQIIMDSLAIFLTQEANKFNRLLSIIQMSLTQLQKAINGEVVMSSELDGVFMDLLNNKVPAMWSSASYPSLKPLGSWIQDLNKRFDFIRNCLTSEIPKAYWISAFFFTQGFITGILQNHSRKYKIAIDQLQFKFTVLKANTISELSSHEAPLPRDGVYVYGLYLDGAKWSPSARSLDDANLGELHYVCLSFTTHIYFAFLNLFNV</sequence>
<dbReference type="InterPro" id="IPR043160">
    <property type="entry name" value="Dynein_C_barrel"/>
</dbReference>
<feature type="domain" description="Dynein heavy chain C-terminal" evidence="3">
    <location>
        <begin position="103"/>
        <end position="360"/>
    </location>
</feature>
<dbReference type="GO" id="GO:0051959">
    <property type="term" value="F:dynein light intermediate chain binding"/>
    <property type="evidence" value="ECO:0007669"/>
    <property type="project" value="InterPro"/>
</dbReference>
<dbReference type="Gene3D" id="1.10.8.720">
    <property type="entry name" value="Region D6 of dynein motor"/>
    <property type="match status" value="1"/>
</dbReference>
<dbReference type="AlphaFoldDB" id="X6N9L8"/>
<feature type="compositionally biased region" description="Low complexity" evidence="1">
    <location>
        <begin position="119"/>
        <end position="131"/>
    </location>
</feature>
<dbReference type="Pfam" id="PF18198">
    <property type="entry name" value="AAA_lid_11"/>
    <property type="match status" value="1"/>
</dbReference>
<evidence type="ECO:0000259" key="2">
    <source>
        <dbReference type="Pfam" id="PF18198"/>
    </source>
</evidence>
<evidence type="ECO:0000313" key="5">
    <source>
        <dbReference type="Proteomes" id="UP000023152"/>
    </source>
</evidence>
<reference evidence="4 5" key="1">
    <citation type="journal article" date="2013" name="Curr. Biol.">
        <title>The Genome of the Foraminiferan Reticulomyxa filosa.</title>
        <authorList>
            <person name="Glockner G."/>
            <person name="Hulsmann N."/>
            <person name="Schleicher M."/>
            <person name="Noegel A.A."/>
            <person name="Eichinger L."/>
            <person name="Gallinger C."/>
            <person name="Pawlowski J."/>
            <person name="Sierra R."/>
            <person name="Euteneuer U."/>
            <person name="Pillet L."/>
            <person name="Moustafa A."/>
            <person name="Platzer M."/>
            <person name="Groth M."/>
            <person name="Szafranski K."/>
            <person name="Schliwa M."/>
        </authorList>
    </citation>
    <scope>NUCLEOTIDE SEQUENCE [LARGE SCALE GENOMIC DNA]</scope>
</reference>
<dbReference type="PANTHER" id="PTHR22878:SF68">
    <property type="entry name" value="DYNEIN HEAVY CHAIN 6, AXONEMAL-LIKE"/>
    <property type="match status" value="1"/>
</dbReference>
<keyword evidence="5" id="KW-1185">Reference proteome</keyword>
<dbReference type="GO" id="GO:0030286">
    <property type="term" value="C:dynein complex"/>
    <property type="evidence" value="ECO:0007669"/>
    <property type="project" value="InterPro"/>
</dbReference>
<dbReference type="Gene3D" id="3.10.490.20">
    <property type="match status" value="1"/>
</dbReference>
<evidence type="ECO:0000259" key="3">
    <source>
        <dbReference type="Pfam" id="PF18199"/>
    </source>
</evidence>
<dbReference type="InterPro" id="IPR042219">
    <property type="entry name" value="AAA_lid_11_sf"/>
</dbReference>
<protein>
    <submittedName>
        <fullName evidence="4">Dynein heavy chain family protein</fullName>
    </submittedName>
</protein>
<evidence type="ECO:0000313" key="4">
    <source>
        <dbReference type="EMBL" id="ETO22424.1"/>
    </source>
</evidence>
<dbReference type="OMA" id="MGTPPVF"/>
<dbReference type="InterPro" id="IPR041228">
    <property type="entry name" value="Dynein_C"/>
</dbReference>
<gene>
    <name evidence="4" type="ORF">RFI_14776</name>
</gene>
<dbReference type="PANTHER" id="PTHR22878">
    <property type="entry name" value="DYNEIN HEAVY CHAIN 6, AXONEMAL-LIKE-RELATED"/>
    <property type="match status" value="1"/>
</dbReference>
<name>X6N9L8_RETFI</name>
<accession>X6N9L8</accession>
<dbReference type="Proteomes" id="UP000023152">
    <property type="component" value="Unassembled WGS sequence"/>
</dbReference>
<feature type="region of interest" description="Disordered" evidence="1">
    <location>
        <begin position="119"/>
        <end position="141"/>
    </location>
</feature>
<dbReference type="GO" id="GO:0007018">
    <property type="term" value="P:microtubule-based movement"/>
    <property type="evidence" value="ECO:0007669"/>
    <property type="project" value="InterPro"/>
</dbReference>
<dbReference type="OrthoDB" id="10251809at2759"/>
<evidence type="ECO:0000256" key="1">
    <source>
        <dbReference type="SAM" id="MobiDB-lite"/>
    </source>
</evidence>
<dbReference type="GO" id="GO:0045505">
    <property type="term" value="F:dynein intermediate chain binding"/>
    <property type="evidence" value="ECO:0007669"/>
    <property type="project" value="InterPro"/>
</dbReference>
<dbReference type="EMBL" id="ASPP01010744">
    <property type="protein sequence ID" value="ETO22424.1"/>
    <property type="molecule type" value="Genomic_DNA"/>
</dbReference>
<dbReference type="Gene3D" id="1.20.1270.280">
    <property type="match status" value="1"/>
</dbReference>